<keyword evidence="3" id="KW-1185">Reference proteome</keyword>
<dbReference type="EMBL" id="VDMD01000235">
    <property type="protein sequence ID" value="TRM55220.1"/>
    <property type="molecule type" value="Genomic_DNA"/>
</dbReference>
<comment type="caution">
    <text evidence="2">The sequence shown here is derived from an EMBL/GenBank/DDBJ whole genome shotgun (WGS) entry which is preliminary data.</text>
</comment>
<protein>
    <submittedName>
        <fullName evidence="2">Uncharacterized protein</fullName>
    </submittedName>
</protein>
<organism evidence="2 3">
    <name type="scientific">Schizophyllum amplum</name>
    <dbReference type="NCBI Taxonomy" id="97359"/>
    <lineage>
        <taxon>Eukaryota</taxon>
        <taxon>Fungi</taxon>
        <taxon>Dikarya</taxon>
        <taxon>Basidiomycota</taxon>
        <taxon>Agaricomycotina</taxon>
        <taxon>Agaricomycetes</taxon>
        <taxon>Agaricomycetidae</taxon>
        <taxon>Agaricales</taxon>
        <taxon>Schizophyllaceae</taxon>
        <taxon>Schizophyllum</taxon>
    </lineage>
</organism>
<sequence>MELGAPMVAMYLVNNPDHYTSHRFKPFFWHPYVAIVREFWLPEEDKLDEERVLLMKKRGNVVGVSETQNYVYRSKSLESTNLYYFMRCCQRTPLSFLTRQNKRDRTTAAEPSASSVNVLPENATDDHPNPKGDMNWHSDEDEDDVENEDVEGSDDDMREEESEHKHKSTIDRDGDIHMTSDTSDEEPDVLPGPLEDPDWMETQSGVFGEPPTRDLGPNNHAFLKGHALASTHFIKEVKDDPSLVLNYMRTLPRSDGVDLERYYMTMLTLFKPWRTGEELKGKDETWQIAFRNHPFTEDEKLLMKFFNLRWECIDSRDDFRRKLADGQSDLMEAVPFSSDTMQDIDREQMTREQADNMIAILDTYNDISSEVNTYYALRKKAFDDMKDVMVSHLWSTARLTIPAPPAHHGQTDCLRRSGRKLWPNKERRQSLS</sequence>
<evidence type="ECO:0000313" key="2">
    <source>
        <dbReference type="EMBL" id="TRM55220.1"/>
    </source>
</evidence>
<name>A0A550BRQ0_9AGAR</name>
<gene>
    <name evidence="2" type="ORF">BD626DRAFT_419802</name>
</gene>
<feature type="compositionally biased region" description="Basic and acidic residues" evidence="1">
    <location>
        <begin position="124"/>
        <end position="138"/>
    </location>
</feature>
<proteinExistence type="predicted"/>
<evidence type="ECO:0000256" key="1">
    <source>
        <dbReference type="SAM" id="MobiDB-lite"/>
    </source>
</evidence>
<reference evidence="2 3" key="1">
    <citation type="journal article" date="2019" name="New Phytol.">
        <title>Comparative genomics reveals unique wood-decay strategies and fruiting body development in the Schizophyllaceae.</title>
        <authorList>
            <person name="Almasi E."/>
            <person name="Sahu N."/>
            <person name="Krizsan K."/>
            <person name="Balint B."/>
            <person name="Kovacs G.M."/>
            <person name="Kiss B."/>
            <person name="Cseklye J."/>
            <person name="Drula E."/>
            <person name="Henrissat B."/>
            <person name="Nagy I."/>
            <person name="Chovatia M."/>
            <person name="Adam C."/>
            <person name="LaButti K."/>
            <person name="Lipzen A."/>
            <person name="Riley R."/>
            <person name="Grigoriev I.V."/>
            <person name="Nagy L.G."/>
        </authorList>
    </citation>
    <scope>NUCLEOTIDE SEQUENCE [LARGE SCALE GENOMIC DNA]</scope>
    <source>
        <strain evidence="2 3">NL-1724</strain>
    </source>
</reference>
<dbReference type="Proteomes" id="UP000320762">
    <property type="component" value="Unassembled WGS sequence"/>
</dbReference>
<feature type="compositionally biased region" description="Basic and acidic residues" evidence="1">
    <location>
        <begin position="423"/>
        <end position="432"/>
    </location>
</feature>
<evidence type="ECO:0000313" key="3">
    <source>
        <dbReference type="Proteomes" id="UP000320762"/>
    </source>
</evidence>
<feature type="compositionally biased region" description="Acidic residues" evidence="1">
    <location>
        <begin position="139"/>
        <end position="160"/>
    </location>
</feature>
<dbReference type="OrthoDB" id="3259294at2759"/>
<dbReference type="STRING" id="97359.A0A550BRQ0"/>
<accession>A0A550BRQ0</accession>
<dbReference type="AlphaFoldDB" id="A0A550BRQ0"/>
<feature type="region of interest" description="Disordered" evidence="1">
    <location>
        <begin position="100"/>
        <end position="190"/>
    </location>
</feature>
<feature type="compositionally biased region" description="Basic and acidic residues" evidence="1">
    <location>
        <begin position="161"/>
        <end position="178"/>
    </location>
</feature>
<feature type="region of interest" description="Disordered" evidence="1">
    <location>
        <begin position="405"/>
        <end position="432"/>
    </location>
</feature>